<dbReference type="EMBL" id="KN847332">
    <property type="protein sequence ID" value="KIW48831.1"/>
    <property type="molecule type" value="Genomic_DNA"/>
</dbReference>
<name>A0A0D2B9D5_9EURO</name>
<dbReference type="AlphaFoldDB" id="A0A0D2B9D5"/>
<dbReference type="OrthoDB" id="4158853at2759"/>
<feature type="compositionally biased region" description="Basic and acidic residues" evidence="1">
    <location>
        <begin position="93"/>
        <end position="107"/>
    </location>
</feature>
<gene>
    <name evidence="2" type="ORF">PV06_01393</name>
</gene>
<feature type="region of interest" description="Disordered" evidence="1">
    <location>
        <begin position="502"/>
        <end position="521"/>
    </location>
</feature>
<dbReference type="VEuPathDB" id="FungiDB:PV06_01393"/>
<dbReference type="RefSeq" id="XP_016269047.1">
    <property type="nucleotide sequence ID" value="XM_016401994.1"/>
</dbReference>
<organism evidence="2 3">
    <name type="scientific">Exophiala oligosperma</name>
    <dbReference type="NCBI Taxonomy" id="215243"/>
    <lineage>
        <taxon>Eukaryota</taxon>
        <taxon>Fungi</taxon>
        <taxon>Dikarya</taxon>
        <taxon>Ascomycota</taxon>
        <taxon>Pezizomycotina</taxon>
        <taxon>Eurotiomycetes</taxon>
        <taxon>Chaetothyriomycetidae</taxon>
        <taxon>Chaetothyriales</taxon>
        <taxon>Herpotrichiellaceae</taxon>
        <taxon>Exophiala</taxon>
    </lineage>
</organism>
<feature type="region of interest" description="Disordered" evidence="1">
    <location>
        <begin position="364"/>
        <end position="383"/>
    </location>
</feature>
<evidence type="ECO:0000256" key="1">
    <source>
        <dbReference type="SAM" id="MobiDB-lite"/>
    </source>
</evidence>
<dbReference type="Proteomes" id="UP000053342">
    <property type="component" value="Unassembled WGS sequence"/>
</dbReference>
<feature type="region of interest" description="Disordered" evidence="1">
    <location>
        <begin position="76"/>
        <end position="110"/>
    </location>
</feature>
<dbReference type="GeneID" id="27353467"/>
<accession>A0A0D2B9D5</accession>
<reference evidence="2 3" key="1">
    <citation type="submission" date="2015-01" db="EMBL/GenBank/DDBJ databases">
        <title>The Genome Sequence of Exophiala oligosperma CBS72588.</title>
        <authorList>
            <consortium name="The Broad Institute Genomics Platform"/>
            <person name="Cuomo C."/>
            <person name="de Hoog S."/>
            <person name="Gorbushina A."/>
            <person name="Stielow B."/>
            <person name="Teixiera M."/>
            <person name="Abouelleil A."/>
            <person name="Chapman S.B."/>
            <person name="Priest M."/>
            <person name="Young S.K."/>
            <person name="Wortman J."/>
            <person name="Nusbaum C."/>
            <person name="Birren B."/>
        </authorList>
    </citation>
    <scope>NUCLEOTIDE SEQUENCE [LARGE SCALE GENOMIC DNA]</scope>
    <source>
        <strain evidence="2 3">CBS 72588</strain>
    </source>
</reference>
<dbReference type="HOGENOM" id="CLU_514816_0_0_1"/>
<keyword evidence="3" id="KW-1185">Reference proteome</keyword>
<evidence type="ECO:0000313" key="3">
    <source>
        <dbReference type="Proteomes" id="UP000053342"/>
    </source>
</evidence>
<sequence length="593" mass="65815">MHLTPPAIVPDKVTSRLNPQKCGLQCCRHAPDIIYGLSLDRVHHCYTWLIVYCYCCSKDQAKPGAMSINYSFVPRSSSSLGTLRSEPLLSPPRSHDSSERIPFKPDAADPISLTMKKGKGHGESWHNPFSASSYSMSRTATTRLSRDGSSSWRRSGTCISPTLRKTISLPAVQLRRTSQKPESQARSVLRSRRWTIPSKATSTRAIVTTAPIPETTSRVSKKTKMAQSPAMITLRRATGSPKRMSLTYFPTPRFSRRNSGFLSSFFTTFSSQGQQRISPSEGLQVIRSETNTPPPPSIDKNEARPAISSVAAPIFTKLTPIPTRLPLAGQHVEEFNSLRRCSTKYVSESSVFEIIWDDDAYGSSPEVCTPSPPDRDTGVGGNVSVDTTSLERRLSKVLTQSRISSVLPTSRRTSWWQGSETFPRGFGPLMESPKLAKIVREAGFRNLPRSRYSTRPAIPAPLANEIDAQQQLLGEPSTAPVENIFPPLTDGRNNIDLDPLSSLMDEPNRTPPFSGSSKMSLEFDEESLLTRRRSRFGSMMGVSRHQKWPQALPERGLSIRERRRSAMEGFGKIQHGHQEGRSIDDVLPLLGTF</sequence>
<protein>
    <submittedName>
        <fullName evidence="2">Uncharacterized protein</fullName>
    </submittedName>
</protein>
<proteinExistence type="predicted"/>
<evidence type="ECO:0000313" key="2">
    <source>
        <dbReference type="EMBL" id="KIW48831.1"/>
    </source>
</evidence>